<feature type="region of interest" description="Disordered" evidence="9">
    <location>
        <begin position="1128"/>
        <end position="1168"/>
    </location>
</feature>
<proteinExistence type="predicted"/>
<feature type="compositionally biased region" description="Basic residues" evidence="9">
    <location>
        <begin position="1469"/>
        <end position="1481"/>
    </location>
</feature>
<dbReference type="InterPro" id="IPR055369">
    <property type="entry name" value="WH2_Lhr"/>
</dbReference>
<dbReference type="GO" id="GO:0006281">
    <property type="term" value="P:DNA repair"/>
    <property type="evidence" value="ECO:0007669"/>
    <property type="project" value="UniProtKB-KW"/>
</dbReference>
<gene>
    <name evidence="12" type="ORF">C1875_06880</name>
</gene>
<keyword evidence="7" id="KW-0234">DNA repair</keyword>
<dbReference type="GO" id="GO:0016887">
    <property type="term" value="F:ATP hydrolysis activity"/>
    <property type="evidence" value="ECO:0007669"/>
    <property type="project" value="TreeGrafter"/>
</dbReference>
<keyword evidence="4 12" id="KW-0347">Helicase</keyword>
<feature type="region of interest" description="Disordered" evidence="9">
    <location>
        <begin position="1056"/>
        <end position="1078"/>
    </location>
</feature>
<dbReference type="SMART" id="SM00487">
    <property type="entry name" value="DEXDc"/>
    <property type="match status" value="1"/>
</dbReference>
<protein>
    <submittedName>
        <fullName evidence="12">ATP-dependent helicase</fullName>
    </submittedName>
</protein>
<organism evidence="12 13">
    <name type="scientific">Eggerthella lenta</name>
    <name type="common">Eubacterium lentum</name>
    <dbReference type="NCBI Taxonomy" id="84112"/>
    <lineage>
        <taxon>Bacteria</taxon>
        <taxon>Bacillati</taxon>
        <taxon>Actinomycetota</taxon>
        <taxon>Coriobacteriia</taxon>
        <taxon>Eggerthellales</taxon>
        <taxon>Eggerthellaceae</taxon>
        <taxon>Eggerthella</taxon>
    </lineage>
</organism>
<dbReference type="PROSITE" id="PS51194">
    <property type="entry name" value="HELICASE_CTER"/>
    <property type="match status" value="1"/>
</dbReference>
<dbReference type="Pfam" id="PF23236">
    <property type="entry name" value="WHD_2nd_Lhr"/>
    <property type="match status" value="1"/>
</dbReference>
<dbReference type="SUPFAM" id="SSF52540">
    <property type="entry name" value="P-loop containing nucleoside triphosphate hydrolases"/>
    <property type="match status" value="1"/>
</dbReference>
<feature type="compositionally biased region" description="Basic and acidic residues" evidence="9">
    <location>
        <begin position="1143"/>
        <end position="1155"/>
    </location>
</feature>
<evidence type="ECO:0000256" key="1">
    <source>
        <dbReference type="ARBA" id="ARBA00022741"/>
    </source>
</evidence>
<evidence type="ECO:0000256" key="9">
    <source>
        <dbReference type="SAM" id="MobiDB-lite"/>
    </source>
</evidence>
<dbReference type="GO" id="GO:0004386">
    <property type="term" value="F:helicase activity"/>
    <property type="evidence" value="ECO:0007669"/>
    <property type="project" value="UniProtKB-KW"/>
</dbReference>
<reference evidence="12 13" key="1">
    <citation type="journal article" date="2018" name="Elife">
        <title>Discovery and characterization of a prevalent human gut bacterial enzyme sufficient for the inactivation of a family of plant toxins.</title>
        <authorList>
            <person name="Koppel N."/>
            <person name="Bisanz J.E."/>
            <person name="Pandelia M.E."/>
            <person name="Turnbaugh P.J."/>
            <person name="Balskus E.P."/>
        </authorList>
    </citation>
    <scope>NUCLEOTIDE SEQUENCE [LARGE SCALE GENOMIC DNA]</scope>
    <source>
        <strain evidence="12 13">W1 BHI 6</strain>
    </source>
</reference>
<evidence type="ECO:0000256" key="4">
    <source>
        <dbReference type="ARBA" id="ARBA00022806"/>
    </source>
</evidence>
<dbReference type="SMART" id="SM00490">
    <property type="entry name" value="HELICc"/>
    <property type="match status" value="1"/>
</dbReference>
<dbReference type="CDD" id="cd17922">
    <property type="entry name" value="DEXHc_LHR-like"/>
    <property type="match status" value="1"/>
</dbReference>
<keyword evidence="5" id="KW-0067">ATP-binding</keyword>
<keyword evidence="6" id="KW-0238">DNA-binding</keyword>
<keyword evidence="8" id="KW-0413">Isomerase</keyword>
<dbReference type="InterPro" id="IPR014001">
    <property type="entry name" value="Helicase_ATP-bd"/>
</dbReference>
<dbReference type="InterPro" id="IPR045628">
    <property type="entry name" value="Lhr_WH_dom"/>
</dbReference>
<dbReference type="InterPro" id="IPR027417">
    <property type="entry name" value="P-loop_NTPase"/>
</dbReference>
<dbReference type="InterPro" id="IPR055368">
    <property type="entry name" value="WH3_Lhr"/>
</dbReference>
<dbReference type="PANTHER" id="PTHR47962:SF5">
    <property type="entry name" value="ATP-DEPENDENT HELICASE LHR-RELATED"/>
    <property type="match status" value="1"/>
</dbReference>
<feature type="domain" description="Helicase ATP-binding" evidence="10">
    <location>
        <begin position="71"/>
        <end position="271"/>
    </location>
</feature>
<keyword evidence="3" id="KW-0378">Hydrolase</keyword>
<evidence type="ECO:0000313" key="12">
    <source>
        <dbReference type="EMBL" id="RDB70913.1"/>
    </source>
</evidence>
<evidence type="ECO:0000256" key="7">
    <source>
        <dbReference type="ARBA" id="ARBA00023204"/>
    </source>
</evidence>
<evidence type="ECO:0000259" key="10">
    <source>
        <dbReference type="PROSITE" id="PS51192"/>
    </source>
</evidence>
<evidence type="ECO:0000256" key="8">
    <source>
        <dbReference type="ARBA" id="ARBA00023235"/>
    </source>
</evidence>
<keyword evidence="2" id="KW-0227">DNA damage</keyword>
<dbReference type="Gene3D" id="3.40.50.300">
    <property type="entry name" value="P-loop containing nucleotide triphosphate hydrolases"/>
    <property type="match status" value="2"/>
</dbReference>
<dbReference type="InterPro" id="IPR013701">
    <property type="entry name" value="Lhr-like_DEAD/DEAH_assoc"/>
</dbReference>
<dbReference type="Pfam" id="PF23234">
    <property type="entry name" value="WHD_4th_Lhr"/>
    <property type="match status" value="1"/>
</dbReference>
<keyword evidence="1" id="KW-0547">Nucleotide-binding</keyword>
<evidence type="ECO:0000259" key="11">
    <source>
        <dbReference type="PROSITE" id="PS51194"/>
    </source>
</evidence>
<accession>A0A369MJN4</accession>
<dbReference type="Pfam" id="PF19306">
    <property type="entry name" value="WHD_Lhr"/>
    <property type="match status" value="1"/>
</dbReference>
<feature type="domain" description="Helicase C-terminal" evidence="11">
    <location>
        <begin position="361"/>
        <end position="541"/>
    </location>
</feature>
<evidence type="ECO:0000256" key="6">
    <source>
        <dbReference type="ARBA" id="ARBA00023125"/>
    </source>
</evidence>
<dbReference type="InterPro" id="IPR001650">
    <property type="entry name" value="Helicase_C-like"/>
</dbReference>
<dbReference type="Pfam" id="PF00271">
    <property type="entry name" value="Helicase_C"/>
    <property type="match status" value="1"/>
</dbReference>
<comment type="caution">
    <text evidence="12">The sequence shown here is derived from an EMBL/GenBank/DDBJ whole genome shotgun (WGS) entry which is preliminary data.</text>
</comment>
<name>A0A369MJN4_EGGLN</name>
<feature type="compositionally biased region" description="Acidic residues" evidence="9">
    <location>
        <begin position="1060"/>
        <end position="1077"/>
    </location>
</feature>
<evidence type="ECO:0000256" key="3">
    <source>
        <dbReference type="ARBA" id="ARBA00022801"/>
    </source>
</evidence>
<dbReference type="Pfam" id="PF08494">
    <property type="entry name" value="DEAD_assoc"/>
    <property type="match status" value="1"/>
</dbReference>
<dbReference type="EMBL" id="PPTU01000008">
    <property type="protein sequence ID" value="RDB70913.1"/>
    <property type="molecule type" value="Genomic_DNA"/>
</dbReference>
<dbReference type="InterPro" id="IPR011545">
    <property type="entry name" value="DEAD/DEAH_box_helicase_dom"/>
</dbReference>
<dbReference type="GO" id="GO:0003677">
    <property type="term" value="F:DNA binding"/>
    <property type="evidence" value="ECO:0007669"/>
    <property type="project" value="UniProtKB-KW"/>
</dbReference>
<dbReference type="PROSITE" id="PS51192">
    <property type="entry name" value="HELICASE_ATP_BIND_1"/>
    <property type="match status" value="1"/>
</dbReference>
<feature type="compositionally biased region" description="Gly residues" evidence="9">
    <location>
        <begin position="301"/>
        <end position="314"/>
    </location>
</feature>
<feature type="region of interest" description="Disordered" evidence="9">
    <location>
        <begin position="295"/>
        <end position="317"/>
    </location>
</feature>
<dbReference type="Proteomes" id="UP000253970">
    <property type="component" value="Unassembled WGS sequence"/>
</dbReference>
<dbReference type="InterPro" id="IPR055367">
    <property type="entry name" value="WH4_Lhr"/>
</dbReference>
<sequence>MRTGGFQPPIAQDGRVLMRYHGGTRFQKEPTHAMDEAREPTPHALTRFSDEVRGWFLDAFPEPTPLQERAWDVIEGGENALVIAPTGSGKTLAAFLFAIDELMREKAATAGLPKKERPGKGVRVLYISPLKALGADVERNLQAPLAGIAARMAAAGGAMPEVRTGMRTGDTTPDQRRSLQRNPPDILITTPESLYLMLTSQARETLRTVETVIVDEVHALAGSKRGAHLALSLERLDDLLEKPAQRIGLSATVRPRDEIARFLGGPHPVRVVASEGRPDMDVRVRVPVRDMTAVPTFGGSDLTGGGAGKRGGGPRLAPAEEAWKSDRALRAAMAKSSLPASTTSPDSRLGSSSIWPYIEASILDEVLAHRTTIVFVNSRGLCEKLTARLNDLYAKRMGIARGVDMDAAAAPIRSDLGSTADMSTGAPAVIAKAHHGSVSKEKRLQVERELKAGELPCVVATSSLELGIDMGSIDLVLQVAAPPSVASALQRIGRANHQVGGRSTGSIFPRTRTEIIDAAVAAEGMYEGRIEQTAFVKNALDVLAQQTVAAVAMDELAADDWFDTVRRAASYSELPRRAFDSVLGMLAGRYATADLAEFSPRIVWDRERGRLLARPGTQRQAVMSAGTIPDRGMFSVVLPEGDGAQGRRRVGELDEEMVYESRVGDIITLGTSSWRISEITRDRVIVEPAPGRSARLPFWHGEGVGRPAETGRMRGAFLRAVAAGIEGDDAEAEEGGFGVSCAVSERLAADGLDDDAQRNLVELIRSQRAATGIIPDDKTLVVERCEDEQGDWRVLLHSPYGRRVHEPWAMAVSDRIMAIYGYDAQAMAADDGIVLRIPMTETRLPGIELFAFDPDELDRIARDRVGSTSLFSARFRECAARALLMSPIAPGKRAPLWQQRLKAGQLLEAARREREFPILVETARECLQDVYDMRALHELMEQVQAGSVRLVEAQTSVPSPFAAPLLFGYVGEHLYAGDLPHAEQRASLLSLDPTLLGELLGSTDLGDVLDADVIAGVEAGLQRLAPDRRMRGIEGAADLLRVLGPLSVEEAALRMRSDAEADDDGAADEGGGEAATEEEAHALLEELQRAHRAFTVVLGGRELWAAVDDAAFLRDALGATIPPWADALNRPASQSGQAQAPLRDPERSAQREIEGSRAASAESDGGEDALHPLDELLARYARTHGPFSAEAAAARFGIGVAVARDGLARLTSAGRLMQGRFGEDGDGRACAWVETGVFRRLRSLSLAEARRAVQAVSPSAFARFLIDLQGAGPLGEERFEGIDGLAQVIAQFEGVFLPASAWEAHVFPSRVRDYRPGMLDELLASGDVVWAGARREGDEGDGRERALRPGSSREREAAGLVAFYPTDSPFAPVRPDLADAPSDGPKLEGSAAPSVEAAVVEALGFGGGLFFRQIVDAVRRRLAPEFVDEAVVASTMRELMWDGRATNDTYAPVRASLEGAGAAAGKPRSAPRRRVSSRRSAMRTVDSPTMRGIASAQAAVGAALTGRWSLIMPSPENDTVRAIALVESILDRYGVLSRDVVQLSGVPGGLGALLPVLRQMEDVGDVLRGAFVQGLGPAQFAARETIDVLRTYEAGDGEADPREPVVLAADDPACLYGAGLPWPPVARADAEGAEEHEARPTRRAGSLVVVLGGVPALYAAAGLRSLLSFTDDGDALARAARALVAHEKRSLRRAGAEGARKKVVVETLNGRSILDSPLAEVLQDAGLVRLPDGMRLYVSPF</sequence>
<dbReference type="GO" id="GO:0005524">
    <property type="term" value="F:ATP binding"/>
    <property type="evidence" value="ECO:0007669"/>
    <property type="project" value="UniProtKB-KW"/>
</dbReference>
<dbReference type="PANTHER" id="PTHR47962">
    <property type="entry name" value="ATP-DEPENDENT HELICASE LHR-RELATED-RELATED"/>
    <property type="match status" value="1"/>
</dbReference>
<feature type="region of interest" description="Disordered" evidence="9">
    <location>
        <begin position="1458"/>
        <end position="1487"/>
    </location>
</feature>
<dbReference type="InterPro" id="IPR052511">
    <property type="entry name" value="ATP-dep_Helicase"/>
</dbReference>
<evidence type="ECO:0000256" key="5">
    <source>
        <dbReference type="ARBA" id="ARBA00022840"/>
    </source>
</evidence>
<evidence type="ECO:0000256" key="2">
    <source>
        <dbReference type="ARBA" id="ARBA00022763"/>
    </source>
</evidence>
<evidence type="ECO:0000313" key="13">
    <source>
        <dbReference type="Proteomes" id="UP000253970"/>
    </source>
</evidence>
<dbReference type="Pfam" id="PF23235">
    <property type="entry name" value="WHD_3rd_Lhr"/>
    <property type="match status" value="1"/>
</dbReference>
<dbReference type="Pfam" id="PF00270">
    <property type="entry name" value="DEAD"/>
    <property type="match status" value="1"/>
</dbReference>
<feature type="region of interest" description="Disordered" evidence="9">
    <location>
        <begin position="162"/>
        <end position="184"/>
    </location>
</feature>